<feature type="non-terminal residue" evidence="2">
    <location>
        <position position="219"/>
    </location>
</feature>
<accession>A0ABW1KLI3</accession>
<protein>
    <submittedName>
        <fullName evidence="2">Condensation domain-containing protein</fullName>
    </submittedName>
</protein>
<dbReference type="SUPFAM" id="SSF52777">
    <property type="entry name" value="CoA-dependent acyltransferases"/>
    <property type="match status" value="1"/>
</dbReference>
<keyword evidence="3" id="KW-1185">Reference proteome</keyword>
<evidence type="ECO:0000259" key="1">
    <source>
        <dbReference type="Pfam" id="PF00668"/>
    </source>
</evidence>
<sequence>MDHPRPAVASHRGHSTALRVPAEVHQRLVELARDEGVTPFMALQAALAVLLSRLGAGTDIPIGTPVAGRTDEALDRLVGFFVNMLVIRTDLSGDPEFREILARVRETTLSALEHQDVPFERLVEELAPARSLSRHPLFQVLLTLQNTDHAALSLPDVQIGGQARAGGGSAMAARFDMDISLREAADEQGGPAGLSGSLTVSADLFDEGAAVRFAGLFVR</sequence>
<dbReference type="RefSeq" id="WP_377432423.1">
    <property type="nucleotide sequence ID" value="NZ_JBHSPR010000061.1"/>
</dbReference>
<feature type="domain" description="Condensation" evidence="1">
    <location>
        <begin position="2"/>
        <end position="183"/>
    </location>
</feature>
<dbReference type="EMBL" id="JBHSPR010000061">
    <property type="protein sequence ID" value="MFC6022679.1"/>
    <property type="molecule type" value="Genomic_DNA"/>
</dbReference>
<evidence type="ECO:0000313" key="2">
    <source>
        <dbReference type="EMBL" id="MFC6022679.1"/>
    </source>
</evidence>
<dbReference type="PANTHER" id="PTHR45527:SF1">
    <property type="entry name" value="FATTY ACID SYNTHASE"/>
    <property type="match status" value="1"/>
</dbReference>
<dbReference type="PANTHER" id="PTHR45527">
    <property type="entry name" value="NONRIBOSOMAL PEPTIDE SYNTHETASE"/>
    <property type="match status" value="1"/>
</dbReference>
<organism evidence="2 3">
    <name type="scientific">Plantactinospora solaniradicis</name>
    <dbReference type="NCBI Taxonomy" id="1723736"/>
    <lineage>
        <taxon>Bacteria</taxon>
        <taxon>Bacillati</taxon>
        <taxon>Actinomycetota</taxon>
        <taxon>Actinomycetes</taxon>
        <taxon>Micromonosporales</taxon>
        <taxon>Micromonosporaceae</taxon>
        <taxon>Plantactinospora</taxon>
    </lineage>
</organism>
<gene>
    <name evidence="2" type="ORF">ACFP2T_41800</name>
</gene>
<dbReference type="Gene3D" id="3.30.559.10">
    <property type="entry name" value="Chloramphenicol acetyltransferase-like domain"/>
    <property type="match status" value="1"/>
</dbReference>
<reference evidence="3" key="1">
    <citation type="journal article" date="2019" name="Int. J. Syst. Evol. Microbiol.">
        <title>The Global Catalogue of Microorganisms (GCM) 10K type strain sequencing project: providing services to taxonomists for standard genome sequencing and annotation.</title>
        <authorList>
            <consortium name="The Broad Institute Genomics Platform"/>
            <consortium name="The Broad Institute Genome Sequencing Center for Infectious Disease"/>
            <person name="Wu L."/>
            <person name="Ma J."/>
        </authorList>
    </citation>
    <scope>NUCLEOTIDE SEQUENCE [LARGE SCALE GENOMIC DNA]</scope>
    <source>
        <strain evidence="3">ZS-35-S2</strain>
    </source>
</reference>
<evidence type="ECO:0000313" key="3">
    <source>
        <dbReference type="Proteomes" id="UP001596203"/>
    </source>
</evidence>
<dbReference type="Pfam" id="PF00668">
    <property type="entry name" value="Condensation"/>
    <property type="match status" value="1"/>
</dbReference>
<dbReference type="InterPro" id="IPR023213">
    <property type="entry name" value="CAT-like_dom_sf"/>
</dbReference>
<comment type="caution">
    <text evidence="2">The sequence shown here is derived from an EMBL/GenBank/DDBJ whole genome shotgun (WGS) entry which is preliminary data.</text>
</comment>
<proteinExistence type="predicted"/>
<dbReference type="Proteomes" id="UP001596203">
    <property type="component" value="Unassembled WGS sequence"/>
</dbReference>
<name>A0ABW1KLI3_9ACTN</name>
<dbReference type="Gene3D" id="3.30.559.30">
    <property type="entry name" value="Nonribosomal peptide synthetase, condensation domain"/>
    <property type="match status" value="1"/>
</dbReference>
<dbReference type="InterPro" id="IPR001242">
    <property type="entry name" value="Condensation_dom"/>
</dbReference>